<sequence>MTNARETAAVPAEPSSMKRGAPSGDILDFLRGRGVAVPPAASGGRRELGGEGGLLESLWRGGHVGAAELAAQLAVFYGLPLARPGEVAAGAVIGSDLSLRFLRETFILPYAGEDGLCLAVADPGAGEEIDAVRLALPGADALTILPFDAFDRLFSDIGKEEREGPTAGADGSDTALEGLDLALGDDPEALQDLARGAPIVRAVDQVLERALEAGATDIHFETGREALRIRLRVDGILRLDQSLPKRLAPAVISRIKILAGLDIAERRLPQDGRANIRIGHVEADLRIAVMPTLYGETAVARILLKDARLLDFARIGMDAVNRTAFERLLAEPHGIIIVTGPTGSGKTTTLATAVSLLNDPARKIVTVEDPIEYQIAGIHQTQIKPSIGLGFAQALRAFLRHDPDVMMVGEMRDGETASIGIQAALTGHLVLTTLHTNSATDAVVRLADMGVEPYLIAASLRGVLGQRLVRRLCERCRRPAPERTAEVRDLCRTRGLSVPEHADYHRAVGCPTCSGSGFQGRVGVFEVFAATPEIRVLIRERPDPQRLVAAARLDGMTTMLEDGLLKAAQGFTCIDEVFRAVG</sequence>
<evidence type="ECO:0000313" key="7">
    <source>
        <dbReference type="Proteomes" id="UP001597176"/>
    </source>
</evidence>
<keyword evidence="7" id="KW-1185">Reference proteome</keyword>
<keyword evidence="2" id="KW-0547">Nucleotide-binding</keyword>
<dbReference type="InterPro" id="IPR037257">
    <property type="entry name" value="T2SS_E_N_sf"/>
</dbReference>
<dbReference type="EMBL" id="JBHTND010000034">
    <property type="protein sequence ID" value="MFD1303653.1"/>
    <property type="molecule type" value="Genomic_DNA"/>
</dbReference>
<dbReference type="InterPro" id="IPR003593">
    <property type="entry name" value="AAA+_ATPase"/>
</dbReference>
<organism evidence="6 7">
    <name type="scientific">Methylobacterium marchantiae</name>
    <dbReference type="NCBI Taxonomy" id="600331"/>
    <lineage>
        <taxon>Bacteria</taxon>
        <taxon>Pseudomonadati</taxon>
        <taxon>Pseudomonadota</taxon>
        <taxon>Alphaproteobacteria</taxon>
        <taxon>Hyphomicrobiales</taxon>
        <taxon>Methylobacteriaceae</taxon>
        <taxon>Methylobacterium</taxon>
    </lineage>
</organism>
<dbReference type="SUPFAM" id="SSF160246">
    <property type="entry name" value="EspE N-terminal domain-like"/>
    <property type="match status" value="1"/>
</dbReference>
<name>A0ABW3X2E9_9HYPH</name>
<dbReference type="InterPro" id="IPR027417">
    <property type="entry name" value="P-loop_NTPase"/>
</dbReference>
<evidence type="ECO:0000256" key="4">
    <source>
        <dbReference type="SAM" id="MobiDB-lite"/>
    </source>
</evidence>
<dbReference type="Gene3D" id="3.30.450.90">
    <property type="match status" value="1"/>
</dbReference>
<proteinExistence type="inferred from homology"/>
<comment type="caution">
    <text evidence="6">The sequence shown here is derived from an EMBL/GenBank/DDBJ whole genome shotgun (WGS) entry which is preliminary data.</text>
</comment>
<dbReference type="CDD" id="cd01129">
    <property type="entry name" value="PulE-GspE-like"/>
    <property type="match status" value="1"/>
</dbReference>
<comment type="similarity">
    <text evidence="1">Belongs to the GSP E family.</text>
</comment>
<dbReference type="SMART" id="SM00382">
    <property type="entry name" value="AAA"/>
    <property type="match status" value="1"/>
</dbReference>
<evidence type="ECO:0000259" key="5">
    <source>
        <dbReference type="PROSITE" id="PS00662"/>
    </source>
</evidence>
<dbReference type="InterPro" id="IPR001482">
    <property type="entry name" value="T2SS/T4SS_dom"/>
</dbReference>
<feature type="domain" description="Bacterial type II secretion system protein E" evidence="5">
    <location>
        <begin position="399"/>
        <end position="413"/>
    </location>
</feature>
<dbReference type="PANTHER" id="PTHR30258:SF2">
    <property type="entry name" value="COMG OPERON PROTEIN 1"/>
    <property type="match status" value="1"/>
</dbReference>
<evidence type="ECO:0000313" key="6">
    <source>
        <dbReference type="EMBL" id="MFD1303653.1"/>
    </source>
</evidence>
<dbReference type="Proteomes" id="UP001597176">
    <property type="component" value="Unassembled WGS sequence"/>
</dbReference>
<reference evidence="7" key="1">
    <citation type="journal article" date="2019" name="Int. J. Syst. Evol. Microbiol.">
        <title>The Global Catalogue of Microorganisms (GCM) 10K type strain sequencing project: providing services to taxonomists for standard genome sequencing and annotation.</title>
        <authorList>
            <consortium name="The Broad Institute Genomics Platform"/>
            <consortium name="The Broad Institute Genome Sequencing Center for Infectious Disease"/>
            <person name="Wu L."/>
            <person name="Ma J."/>
        </authorList>
    </citation>
    <scope>NUCLEOTIDE SEQUENCE [LARGE SCALE GENOMIC DNA]</scope>
    <source>
        <strain evidence="7">CCUG 56108</strain>
    </source>
</reference>
<accession>A0ABW3X2E9</accession>
<dbReference type="Pfam" id="PF00437">
    <property type="entry name" value="T2SSE"/>
    <property type="match status" value="1"/>
</dbReference>
<dbReference type="PANTHER" id="PTHR30258">
    <property type="entry name" value="TYPE II SECRETION SYSTEM PROTEIN GSPE-RELATED"/>
    <property type="match status" value="1"/>
</dbReference>
<evidence type="ECO:0000256" key="2">
    <source>
        <dbReference type="ARBA" id="ARBA00022741"/>
    </source>
</evidence>
<keyword evidence="3" id="KW-0067">ATP-binding</keyword>
<dbReference type="SUPFAM" id="SSF52540">
    <property type="entry name" value="P-loop containing nucleoside triphosphate hydrolases"/>
    <property type="match status" value="1"/>
</dbReference>
<evidence type="ECO:0000256" key="3">
    <source>
        <dbReference type="ARBA" id="ARBA00022840"/>
    </source>
</evidence>
<dbReference type="PROSITE" id="PS00662">
    <property type="entry name" value="T2SP_E"/>
    <property type="match status" value="1"/>
</dbReference>
<evidence type="ECO:0000256" key="1">
    <source>
        <dbReference type="ARBA" id="ARBA00006611"/>
    </source>
</evidence>
<gene>
    <name evidence="6" type="ORF">ACFQ4G_18950</name>
</gene>
<protein>
    <submittedName>
        <fullName evidence="6">GspE/PulE family protein</fullName>
    </submittedName>
</protein>
<dbReference type="Gene3D" id="3.40.50.300">
    <property type="entry name" value="P-loop containing nucleotide triphosphate hydrolases"/>
    <property type="match status" value="1"/>
</dbReference>
<feature type="region of interest" description="Disordered" evidence="4">
    <location>
        <begin position="1"/>
        <end position="22"/>
    </location>
</feature>
<dbReference type="RefSeq" id="WP_238209117.1">
    <property type="nucleotide sequence ID" value="NZ_JBHTND010000034.1"/>
</dbReference>